<dbReference type="AlphaFoldDB" id="A0A3N6LKD1"/>
<proteinExistence type="predicted"/>
<feature type="compositionally biased region" description="Basic and acidic residues" evidence="1">
    <location>
        <begin position="1"/>
        <end position="29"/>
    </location>
</feature>
<feature type="compositionally biased region" description="Basic and acidic residues" evidence="1">
    <location>
        <begin position="43"/>
        <end position="56"/>
    </location>
</feature>
<dbReference type="Proteomes" id="UP000273828">
    <property type="component" value="Unassembled WGS sequence"/>
</dbReference>
<feature type="compositionally biased region" description="Polar residues" evidence="1">
    <location>
        <begin position="33"/>
        <end position="42"/>
    </location>
</feature>
<protein>
    <submittedName>
        <fullName evidence="3">Uncharacterized protein</fullName>
    </submittedName>
</protein>
<accession>A0A3N6LKD1</accession>
<evidence type="ECO:0000313" key="4">
    <source>
        <dbReference type="Proteomes" id="UP000273828"/>
    </source>
</evidence>
<keyword evidence="2" id="KW-1133">Transmembrane helix</keyword>
<keyword evidence="2" id="KW-0812">Transmembrane</keyword>
<dbReference type="EMBL" id="REFY01000004">
    <property type="protein sequence ID" value="RQG89078.1"/>
    <property type="molecule type" value="Genomic_DNA"/>
</dbReference>
<evidence type="ECO:0000256" key="1">
    <source>
        <dbReference type="SAM" id="MobiDB-lite"/>
    </source>
</evidence>
<keyword evidence="4" id="KW-1185">Reference proteome</keyword>
<keyword evidence="2" id="KW-0472">Membrane</keyword>
<sequence length="267" mass="29007">MTQDRNDEIEIEIERGSADESDRRFDVTDRPGNATNTSVSGDSRNRPDGFDPTQHLEDELGRIDIRTTAEGYVEGRVTGLESVDETTVRLEVELPHGERIRFSLEKPIPWSEEFLLARIVEDVGYDAPSISHLVGEPIYLTRVDDSVAAGDDENDGRWWAPSTRSLGDVVLSSLGSRFRLVERTSSQWRLVDPLERRSTEDDRSGTTVDATTVASWLLVLTAPVIAGFGVGASTPGELAGSSAAVGYVLGGFVLALIGLAMLTAGET</sequence>
<feature type="transmembrane region" description="Helical" evidence="2">
    <location>
        <begin position="213"/>
        <end position="232"/>
    </location>
</feature>
<reference evidence="3 4" key="1">
    <citation type="submission" date="2018-10" db="EMBL/GenBank/DDBJ databases">
        <title>Natrarchaeobius chitinivorans gen. nov., sp. nov., and Natrarchaeobius haloalkaliphilus sp. nov., alkaliphilic, chitin-utilizing haloarchaea from hypersaline alkaline lakes.</title>
        <authorList>
            <person name="Sorokin D.Y."/>
            <person name="Elcheninov A.G."/>
            <person name="Kostrikina N.A."/>
            <person name="Bale N.J."/>
            <person name="Sinninghe Damste J.S."/>
            <person name="Khijniak T.V."/>
            <person name="Kublanov I.V."/>
            <person name="Toshchakov S.V."/>
        </authorList>
    </citation>
    <scope>NUCLEOTIDE SEQUENCE [LARGE SCALE GENOMIC DNA]</scope>
    <source>
        <strain evidence="3 4">AArcht-Sl</strain>
    </source>
</reference>
<dbReference type="OrthoDB" id="267584at2157"/>
<comment type="caution">
    <text evidence="3">The sequence shown here is derived from an EMBL/GenBank/DDBJ whole genome shotgun (WGS) entry which is preliminary data.</text>
</comment>
<feature type="transmembrane region" description="Helical" evidence="2">
    <location>
        <begin position="244"/>
        <end position="264"/>
    </location>
</feature>
<evidence type="ECO:0000256" key="2">
    <source>
        <dbReference type="SAM" id="Phobius"/>
    </source>
</evidence>
<dbReference type="RefSeq" id="WP_124178767.1">
    <property type="nucleotide sequence ID" value="NZ_REFY01000004.1"/>
</dbReference>
<name>A0A3N6LKD1_9EURY</name>
<organism evidence="3 4">
    <name type="scientific">Natrarchaeobius halalkaliphilus</name>
    <dbReference type="NCBI Taxonomy" id="1679091"/>
    <lineage>
        <taxon>Archaea</taxon>
        <taxon>Methanobacteriati</taxon>
        <taxon>Methanobacteriota</taxon>
        <taxon>Stenosarchaea group</taxon>
        <taxon>Halobacteria</taxon>
        <taxon>Halobacteriales</taxon>
        <taxon>Natrialbaceae</taxon>
        <taxon>Natrarchaeobius</taxon>
    </lineage>
</organism>
<gene>
    <name evidence="3" type="ORF">EA462_11920</name>
</gene>
<feature type="region of interest" description="Disordered" evidence="1">
    <location>
        <begin position="1"/>
        <end position="56"/>
    </location>
</feature>
<evidence type="ECO:0000313" key="3">
    <source>
        <dbReference type="EMBL" id="RQG89078.1"/>
    </source>
</evidence>